<organism evidence="1 2">
    <name type="scientific">Centaurea solstitialis</name>
    <name type="common">yellow star-thistle</name>
    <dbReference type="NCBI Taxonomy" id="347529"/>
    <lineage>
        <taxon>Eukaryota</taxon>
        <taxon>Viridiplantae</taxon>
        <taxon>Streptophyta</taxon>
        <taxon>Embryophyta</taxon>
        <taxon>Tracheophyta</taxon>
        <taxon>Spermatophyta</taxon>
        <taxon>Magnoliopsida</taxon>
        <taxon>eudicotyledons</taxon>
        <taxon>Gunneridae</taxon>
        <taxon>Pentapetalae</taxon>
        <taxon>asterids</taxon>
        <taxon>campanulids</taxon>
        <taxon>Asterales</taxon>
        <taxon>Asteraceae</taxon>
        <taxon>Carduoideae</taxon>
        <taxon>Cardueae</taxon>
        <taxon>Centaureinae</taxon>
        <taxon>Centaurea</taxon>
    </lineage>
</organism>
<reference evidence="1" key="1">
    <citation type="submission" date="2023-03" db="EMBL/GenBank/DDBJ databases">
        <title>Chromosome-scale reference genome and RAD-based genetic map of yellow starthistle (Centaurea solstitialis) reveal putative structural variation and QTLs associated with invader traits.</title>
        <authorList>
            <person name="Reatini B."/>
            <person name="Cang F.A."/>
            <person name="Jiang Q."/>
            <person name="Mckibben M.T.W."/>
            <person name="Barker M.S."/>
            <person name="Rieseberg L.H."/>
            <person name="Dlugosch K.M."/>
        </authorList>
    </citation>
    <scope>NUCLEOTIDE SEQUENCE</scope>
    <source>
        <strain evidence="1">CAN-66</strain>
        <tissue evidence="1">Leaf</tissue>
    </source>
</reference>
<sequence>MKTPMAPLKLDSDPNGNSVNITEYRGMISSLLYLTASRPDIMFSTCLCARFQADPKESHLNDVKRIFRYLKGTPNMGLWYPKDSGFDLIGYSDSDFAGSKLDRKSTTGSCQLLGGKLVSWSSKKQHSVSTSTAEAEYVAAESCCAQILWMKNQLQDYDQQFTRVPILCDNSNLHLFPTIHRSAASTLWPPPAAAEKPPASAISPPPLPVAAARPPATTARAPSEHHRWPPPCRRPPPTGAVFLPETTVGLQHQPPAAKFRRPNSFGQPSTTTVLFKFSHLSDKWHLSLLVTMALPPGPSPEMSSYLLRNFWVTATFNGSLDKIVASVLSEGDFAFDEDDVRQALRLPAFTSELDFPLNCEQEAMMDLMNYHYEE</sequence>
<name>A0AA38WT54_9ASTR</name>
<protein>
    <submittedName>
        <fullName evidence="1">Uncharacterized protein</fullName>
    </submittedName>
</protein>
<dbReference type="PANTHER" id="PTHR11439">
    <property type="entry name" value="GAG-POL-RELATED RETROTRANSPOSON"/>
    <property type="match status" value="1"/>
</dbReference>
<comment type="caution">
    <text evidence="1">The sequence shown here is derived from an EMBL/GenBank/DDBJ whole genome shotgun (WGS) entry which is preliminary data.</text>
</comment>
<accession>A0AA38WT54</accession>
<gene>
    <name evidence="1" type="ORF">OSB04_002341</name>
</gene>
<proteinExistence type="predicted"/>
<dbReference type="Proteomes" id="UP001172457">
    <property type="component" value="Chromosome 1"/>
</dbReference>
<dbReference type="AlphaFoldDB" id="A0AA38WT54"/>
<dbReference type="CDD" id="cd09272">
    <property type="entry name" value="RNase_HI_RT_Ty1"/>
    <property type="match status" value="1"/>
</dbReference>
<dbReference type="EMBL" id="JARYMX010000001">
    <property type="protein sequence ID" value="KAJ9566375.1"/>
    <property type="molecule type" value="Genomic_DNA"/>
</dbReference>
<evidence type="ECO:0000313" key="2">
    <source>
        <dbReference type="Proteomes" id="UP001172457"/>
    </source>
</evidence>
<evidence type="ECO:0000313" key="1">
    <source>
        <dbReference type="EMBL" id="KAJ9566375.1"/>
    </source>
</evidence>
<keyword evidence="2" id="KW-1185">Reference proteome</keyword>
<dbReference type="PANTHER" id="PTHR11439:SF495">
    <property type="entry name" value="REVERSE TRANSCRIPTASE, RNA-DEPENDENT DNA POLYMERASE-RELATED"/>
    <property type="match status" value="1"/>
</dbReference>